<geneLocation type="plasmid" evidence="2">
    <name>pMaq22A_1p DNA</name>
</geneLocation>
<reference evidence="2" key="2">
    <citation type="submission" date="2015-01" db="EMBL/GenBank/DDBJ databases">
        <title>Complete genome sequence of Methylobacterium aquaticum strain 22A.</title>
        <authorList>
            <person name="Tani A."/>
            <person name="Ogura Y."/>
            <person name="Hayashi T."/>
        </authorList>
    </citation>
    <scope>NUCLEOTIDE SEQUENCE [LARGE SCALE GENOMIC DNA]</scope>
    <source>
        <strain evidence="2">MA-22A</strain>
        <plasmid evidence="2">Plasmid pMaq22A_1p DNA</plasmid>
    </source>
</reference>
<dbReference type="AlphaFoldDB" id="A0A0C6FJJ0"/>
<organism evidence="1 2">
    <name type="scientific">Methylobacterium aquaticum</name>
    <dbReference type="NCBI Taxonomy" id="270351"/>
    <lineage>
        <taxon>Bacteria</taxon>
        <taxon>Pseudomonadati</taxon>
        <taxon>Pseudomonadota</taxon>
        <taxon>Alphaproteobacteria</taxon>
        <taxon>Hyphomicrobiales</taxon>
        <taxon>Methylobacteriaceae</taxon>
        <taxon>Methylobacterium</taxon>
    </lineage>
</organism>
<proteinExistence type="predicted"/>
<name>A0A0C6FJJ0_9HYPH</name>
<dbReference type="RefSeq" id="WP_060849884.1">
    <property type="nucleotide sequence ID" value="NZ_AP014705.1"/>
</dbReference>
<dbReference type="Proteomes" id="UP000061432">
    <property type="component" value="Plasmid pMaq22A_1p"/>
</dbReference>
<dbReference type="OrthoDB" id="8161952at2"/>
<evidence type="ECO:0000313" key="1">
    <source>
        <dbReference type="EMBL" id="BAQ48668.1"/>
    </source>
</evidence>
<dbReference type="EMBL" id="AP014705">
    <property type="protein sequence ID" value="BAQ48668.1"/>
    <property type="molecule type" value="Genomic_DNA"/>
</dbReference>
<keyword evidence="1" id="KW-0614">Plasmid</keyword>
<sequence>MAMRTTFVVQTFEVHRKRLRPGARDVAPTESGALKRAEAIAGRMPGAAALRIVADDETGELESVEILGQFGEIPEDFAEQLTGG</sequence>
<accession>A0A0C6FJJ0</accession>
<protein>
    <submittedName>
        <fullName evidence="1">Uncharacterized protein</fullName>
    </submittedName>
</protein>
<dbReference type="PATRIC" id="fig|270351.10.peg.5652"/>
<evidence type="ECO:0000313" key="2">
    <source>
        <dbReference type="Proteomes" id="UP000061432"/>
    </source>
</evidence>
<gene>
    <name evidence="1" type="ORF">Maq22A_1p31700</name>
</gene>
<reference evidence="1 2" key="1">
    <citation type="journal article" date="2015" name="Genome Announc.">
        <title>Complete Genome Sequence of Methylobacterium aquaticum Strain 22A, Isolated from Racomitrium japonicum Moss.</title>
        <authorList>
            <person name="Tani A."/>
            <person name="Ogura Y."/>
            <person name="Hayashi T."/>
            <person name="Kimbara K."/>
        </authorList>
    </citation>
    <scope>NUCLEOTIDE SEQUENCE [LARGE SCALE GENOMIC DNA]</scope>
    <source>
        <strain evidence="1 2">MA-22A</strain>
        <plasmid evidence="2">Plasmid pMaq22A_1p DNA</plasmid>
    </source>
</reference>
<dbReference type="KEGG" id="maqu:Maq22A_1p31700"/>